<dbReference type="AlphaFoldDB" id="A0A835YG63"/>
<dbReference type="Proteomes" id="UP000612055">
    <property type="component" value="Unassembled WGS sequence"/>
</dbReference>
<evidence type="ECO:0000313" key="3">
    <source>
        <dbReference type="Proteomes" id="UP000612055"/>
    </source>
</evidence>
<dbReference type="EMBL" id="JAEHOE010000016">
    <property type="protein sequence ID" value="KAG2497014.1"/>
    <property type="molecule type" value="Genomic_DNA"/>
</dbReference>
<sequence>MELGLAVVKGEVLSAYAPVLHSAAGALLAQRAHASRRLLQTSKTLAEEFGLIAIYITDGLALATGALAGALREVVAAALDAGVLEHWARLVLALASCEGGEALAASCGEHSCAFLPQLLAAHGTGLFAGPCLAYLLSSHLTLLASSLDAGPTYGLVLPRGNSGSRSGARSGSGSGAGSSEEQQQAPVVGLTWHPEDPSQRRPRGLPEPRAPKLLFARAAVDVWCSALAALGEALEAGAEEARVLPAAQPAPLWSPRRFVGQALRRRRERLDALIAALEGQAARQEQGADQAQAAQQEAAQPAHPAPASPPVPPPPAPAATVAAAAPPHTDVNLDSASSLISRLRRQRAACERLSARQAACPLLDPAPAFELGMRLSSAPVGPKGLDGADLHRRRHWQDTPAQPQPRPADAEQRSSPGASAQLRPADFAFGAVKGMRLARAALKPLLAAYDGPGGGRGAAGDPWPCPDWVVRRLRTWWIKILMFAQPKLLRAEPSALELLRLRHIPGTRLPPGPCADVRAARSADYLTALESLLRAPGALANPAMLDLFPPPNGRVGVWAELLVFCKAPDATSFVATVAKLTRKCCADVVAGPLDEAGGLLLSCAQVAAHAFYLGLGGGLSRALVCRAAPSAGGAPGDGDGGASGSGGGCLGPGVGEAGSPVPEEAIPVASFIAARLLPEAGAALRGLLAVGPAGPAEAAAACAPSGAGASAALDRSWRVSAVAHLSSLLVSWLPSLLAAAQAEGPPPSLATPGAADSGAAAGAGGWWGVFLRDVGYGWVLWAALRSLQRQDGAPEAGAGAGSDGTALKAALWALVARAPELLALAVEQGEAYALNRGAAAATGAAAAAGSGGGRGPGSAAGAAAGSALAVGPGPTRPLLRAVLGPGGRLPEPALLAAVEAACSVPEGRERGCCGRAAGPFRPTAESEPDPGSGSGSGPCGSGPCGSGSCGSGSGPAVLHETASGACMDLRGYKHGTSLLLPHAQALALLPLCANPCCVRLKGATESAAAPDPALGGCCSGACRRELTSRAAASASSAGAATAAAAPGSGSSAQAAAAAGSGSSAWAAAAAAGAAASGSSPGAARPVAAAPASCGAVGGSAAAPAAAVTAVRAAGASAPGTLAAAAVAAGGPGVAAVAGPERAASAEHERPRPELPGADSTASASGAAQPVAAEEVTALLRSQPDGKMLFLEYMRQLDRRHVSINNPELRARLRAAFRNLTMSLCCSCKNEQGELMITLRDA</sequence>
<feature type="compositionally biased region" description="Low complexity" evidence="1">
    <location>
        <begin position="1156"/>
        <end position="1167"/>
    </location>
</feature>
<feature type="compositionally biased region" description="Low complexity" evidence="1">
    <location>
        <begin position="281"/>
        <end position="302"/>
    </location>
</feature>
<feature type="region of interest" description="Disordered" evidence="1">
    <location>
        <begin position="397"/>
        <end position="420"/>
    </location>
</feature>
<feature type="region of interest" description="Disordered" evidence="1">
    <location>
        <begin position="160"/>
        <end position="207"/>
    </location>
</feature>
<feature type="region of interest" description="Disordered" evidence="1">
    <location>
        <begin position="918"/>
        <end position="938"/>
    </location>
</feature>
<feature type="compositionally biased region" description="Basic and acidic residues" evidence="1">
    <location>
        <begin position="1143"/>
        <end position="1152"/>
    </location>
</feature>
<keyword evidence="3" id="KW-1185">Reference proteome</keyword>
<protein>
    <submittedName>
        <fullName evidence="2">Uncharacterized protein</fullName>
    </submittedName>
</protein>
<feature type="compositionally biased region" description="Pro residues" evidence="1">
    <location>
        <begin position="303"/>
        <end position="317"/>
    </location>
</feature>
<accession>A0A835YG63</accession>
<feature type="region of interest" description="Disordered" evidence="1">
    <location>
        <begin position="1138"/>
        <end position="1167"/>
    </location>
</feature>
<evidence type="ECO:0000256" key="1">
    <source>
        <dbReference type="SAM" id="MobiDB-lite"/>
    </source>
</evidence>
<comment type="caution">
    <text evidence="2">The sequence shown here is derived from an EMBL/GenBank/DDBJ whole genome shotgun (WGS) entry which is preliminary data.</text>
</comment>
<gene>
    <name evidence="2" type="ORF">HYH03_005017</name>
</gene>
<feature type="region of interest" description="Disordered" evidence="1">
    <location>
        <begin position="281"/>
        <end position="330"/>
    </location>
</feature>
<evidence type="ECO:0000313" key="2">
    <source>
        <dbReference type="EMBL" id="KAG2497014.1"/>
    </source>
</evidence>
<feature type="compositionally biased region" description="Basic and acidic residues" evidence="1">
    <location>
        <begin position="193"/>
        <end position="207"/>
    </location>
</feature>
<feature type="compositionally biased region" description="Low complexity" evidence="1">
    <location>
        <begin position="318"/>
        <end position="327"/>
    </location>
</feature>
<organism evidence="2 3">
    <name type="scientific">Edaphochlamys debaryana</name>
    <dbReference type="NCBI Taxonomy" id="47281"/>
    <lineage>
        <taxon>Eukaryota</taxon>
        <taxon>Viridiplantae</taxon>
        <taxon>Chlorophyta</taxon>
        <taxon>core chlorophytes</taxon>
        <taxon>Chlorophyceae</taxon>
        <taxon>CS clade</taxon>
        <taxon>Chlamydomonadales</taxon>
        <taxon>Chlamydomonadales incertae sedis</taxon>
        <taxon>Edaphochlamys</taxon>
    </lineage>
</organism>
<reference evidence="2" key="1">
    <citation type="journal article" date="2020" name="bioRxiv">
        <title>Comparative genomics of Chlamydomonas.</title>
        <authorList>
            <person name="Craig R.J."/>
            <person name="Hasan A.R."/>
            <person name="Ness R.W."/>
            <person name="Keightley P.D."/>
        </authorList>
    </citation>
    <scope>NUCLEOTIDE SEQUENCE</scope>
    <source>
        <strain evidence="2">CCAP 11/70</strain>
    </source>
</reference>
<name>A0A835YG63_9CHLO</name>
<proteinExistence type="predicted"/>